<name>A0AA39ZSE4_9PEZI</name>
<dbReference type="AlphaFoldDB" id="A0AA39ZSE4"/>
<sequence>MSHTTRPHLAKLGKFPALDVTTVEGLSHQQKQAVIAIASDICRKLMEDLGVKWKSQPIDKNPRRRTIDWIQTELEPLDAGTERAKDDAERKLASEYGFGIPLPLDDDRVGAGDSASGSHGDYLVSRGWPLWPRGRSAVVEIFAITTFRGHDGIDLPTWLWVMAISELRTVILAINDLLSFAKEVLANDTTSSISVLTKKRRIIGMPGSAPDGDWCLRDLFGEVFGKIAVAGSRINRLLRPTTPTTRIE</sequence>
<evidence type="ECO:0000313" key="2">
    <source>
        <dbReference type="Proteomes" id="UP001172102"/>
    </source>
</evidence>
<accession>A0AA39ZSE4</accession>
<dbReference type="InterPro" id="IPR008949">
    <property type="entry name" value="Isoprenoid_synthase_dom_sf"/>
</dbReference>
<proteinExistence type="predicted"/>
<dbReference type="Gene3D" id="1.10.600.10">
    <property type="entry name" value="Farnesyl Diphosphate Synthase"/>
    <property type="match status" value="1"/>
</dbReference>
<comment type="caution">
    <text evidence="1">The sequence shown here is derived from an EMBL/GenBank/DDBJ whole genome shotgun (WGS) entry which is preliminary data.</text>
</comment>
<reference evidence="1" key="1">
    <citation type="submission" date="2023-06" db="EMBL/GenBank/DDBJ databases">
        <title>Genome-scale phylogeny and comparative genomics of the fungal order Sordariales.</title>
        <authorList>
            <consortium name="Lawrence Berkeley National Laboratory"/>
            <person name="Hensen N."/>
            <person name="Bonometti L."/>
            <person name="Westerberg I."/>
            <person name="Brannstrom I.O."/>
            <person name="Guillou S."/>
            <person name="Cros-Aarteil S."/>
            <person name="Calhoun S."/>
            <person name="Haridas S."/>
            <person name="Kuo A."/>
            <person name="Mondo S."/>
            <person name="Pangilinan J."/>
            <person name="Riley R."/>
            <person name="Labutti K."/>
            <person name="Andreopoulos B."/>
            <person name="Lipzen A."/>
            <person name="Chen C."/>
            <person name="Yanf M."/>
            <person name="Daum C."/>
            <person name="Ng V."/>
            <person name="Clum A."/>
            <person name="Steindorff A."/>
            <person name="Ohm R."/>
            <person name="Martin F."/>
            <person name="Silar P."/>
            <person name="Natvig D."/>
            <person name="Lalanne C."/>
            <person name="Gautier V."/>
            <person name="Ament-Velasquez S.L."/>
            <person name="Kruys A."/>
            <person name="Hutchinson M.I."/>
            <person name="Powell A.J."/>
            <person name="Barry K."/>
            <person name="Miller A.N."/>
            <person name="Grigoriev I.V."/>
            <person name="Debuchy R."/>
            <person name="Gladieux P."/>
            <person name="Thoren M.H."/>
            <person name="Johannesson H."/>
        </authorList>
    </citation>
    <scope>NUCLEOTIDE SEQUENCE</scope>
    <source>
        <strain evidence="1">SMH4607-1</strain>
    </source>
</reference>
<gene>
    <name evidence="1" type="ORF">B0H67DRAFT_675923</name>
</gene>
<protein>
    <submittedName>
        <fullName evidence="1">Uncharacterized protein</fullName>
    </submittedName>
</protein>
<evidence type="ECO:0000313" key="1">
    <source>
        <dbReference type="EMBL" id="KAK0702752.1"/>
    </source>
</evidence>
<organism evidence="1 2">
    <name type="scientific">Lasiosphaeris hirsuta</name>
    <dbReference type="NCBI Taxonomy" id="260670"/>
    <lineage>
        <taxon>Eukaryota</taxon>
        <taxon>Fungi</taxon>
        <taxon>Dikarya</taxon>
        <taxon>Ascomycota</taxon>
        <taxon>Pezizomycotina</taxon>
        <taxon>Sordariomycetes</taxon>
        <taxon>Sordariomycetidae</taxon>
        <taxon>Sordariales</taxon>
        <taxon>Lasiosphaeriaceae</taxon>
        <taxon>Lasiosphaeris</taxon>
    </lineage>
</organism>
<keyword evidence="2" id="KW-1185">Reference proteome</keyword>
<dbReference type="Proteomes" id="UP001172102">
    <property type="component" value="Unassembled WGS sequence"/>
</dbReference>
<dbReference type="EMBL" id="JAUKUA010000008">
    <property type="protein sequence ID" value="KAK0702752.1"/>
    <property type="molecule type" value="Genomic_DNA"/>
</dbReference>